<feature type="region of interest" description="Disordered" evidence="1">
    <location>
        <begin position="207"/>
        <end position="242"/>
    </location>
</feature>
<feature type="compositionally biased region" description="Basic and acidic residues" evidence="1">
    <location>
        <begin position="211"/>
        <end position="230"/>
    </location>
</feature>
<organism evidence="2">
    <name type="scientific">Lotharella globosa</name>
    <dbReference type="NCBI Taxonomy" id="91324"/>
    <lineage>
        <taxon>Eukaryota</taxon>
        <taxon>Sar</taxon>
        <taxon>Rhizaria</taxon>
        <taxon>Cercozoa</taxon>
        <taxon>Chlorarachniophyceae</taxon>
        <taxon>Lotharella</taxon>
    </lineage>
</organism>
<protein>
    <submittedName>
        <fullName evidence="2">Uncharacterized protein</fullName>
    </submittedName>
</protein>
<name>A0A6U3B279_9EUKA</name>
<evidence type="ECO:0000313" key="2">
    <source>
        <dbReference type="EMBL" id="CAE0682547.1"/>
    </source>
</evidence>
<gene>
    <name evidence="2" type="ORF">LGLO00237_LOCUS34335</name>
</gene>
<dbReference type="EMBL" id="HBIV01049573">
    <property type="protein sequence ID" value="CAE0682547.1"/>
    <property type="molecule type" value="Transcribed_RNA"/>
</dbReference>
<reference evidence="2" key="1">
    <citation type="submission" date="2021-01" db="EMBL/GenBank/DDBJ databases">
        <authorList>
            <person name="Corre E."/>
            <person name="Pelletier E."/>
            <person name="Niang G."/>
            <person name="Scheremetjew M."/>
            <person name="Finn R."/>
            <person name="Kale V."/>
            <person name="Holt S."/>
            <person name="Cochrane G."/>
            <person name="Meng A."/>
            <person name="Brown T."/>
            <person name="Cohen L."/>
        </authorList>
    </citation>
    <scope>NUCLEOTIDE SEQUENCE</scope>
    <source>
        <strain evidence="2">CCCM811</strain>
    </source>
</reference>
<evidence type="ECO:0000256" key="1">
    <source>
        <dbReference type="SAM" id="MobiDB-lite"/>
    </source>
</evidence>
<dbReference type="AlphaFoldDB" id="A0A6U3B279"/>
<accession>A0A6U3B279</accession>
<proteinExistence type="predicted"/>
<sequence length="242" mass="27218">MPNSFRFHALAVDAETCLPASLPRGDFARMLESYGLSPLEALQRTQAYEKKSCGGDPRSELPLKPLLEMIIHEKVNMVVARAKELGLGSGRVSSQGLNEALGEQFDEVSVKRHEDYLKSMYGSPLCDEELQEWAELPGSTLLSIVVYAWTRLTSQNRIDLVITKKATKPLKSLLKWRRGKERNPEDSKKIDHRVQFSSVIGVKRFSKQRILRKDTPRPPPEESLSDEKSKGKPSKSLQASCP</sequence>